<keyword evidence="2" id="KW-1185">Reference proteome</keyword>
<dbReference type="AlphaFoldDB" id="R4YZB2"/>
<organism evidence="1 2">
    <name type="scientific">Candidatus Neomicrothrix parvicella RN1</name>
    <dbReference type="NCBI Taxonomy" id="1229780"/>
    <lineage>
        <taxon>Bacteria</taxon>
        <taxon>Bacillati</taxon>
        <taxon>Actinomycetota</taxon>
        <taxon>Acidimicrobiia</taxon>
        <taxon>Acidimicrobiales</taxon>
        <taxon>Microthrixaceae</taxon>
        <taxon>Candidatus Neomicrothrix</taxon>
    </lineage>
</organism>
<dbReference type="SUPFAM" id="SSF52833">
    <property type="entry name" value="Thioredoxin-like"/>
    <property type="match status" value="1"/>
</dbReference>
<dbReference type="EMBL" id="CANL01000025">
    <property type="protein sequence ID" value="CCM63984.1"/>
    <property type="molecule type" value="Genomic_DNA"/>
</dbReference>
<gene>
    <name evidence="1" type="ORF">BN381_310080</name>
</gene>
<dbReference type="STRING" id="1229780.BN381_310080"/>
<dbReference type="Gene3D" id="3.40.30.10">
    <property type="entry name" value="Glutaredoxin"/>
    <property type="match status" value="1"/>
</dbReference>
<proteinExistence type="predicted"/>
<comment type="caution">
    <text evidence="1">The sequence shown here is derived from an EMBL/GenBank/DDBJ whole genome shotgun (WGS) entry which is preliminary data.</text>
</comment>
<evidence type="ECO:0008006" key="3">
    <source>
        <dbReference type="Google" id="ProtNLM"/>
    </source>
</evidence>
<evidence type="ECO:0000313" key="2">
    <source>
        <dbReference type="Proteomes" id="UP000018291"/>
    </source>
</evidence>
<evidence type="ECO:0000313" key="1">
    <source>
        <dbReference type="EMBL" id="CCM63984.1"/>
    </source>
</evidence>
<accession>R4YZB2</accession>
<sequence>MGCRSVNLQRGHSAKRGALTARRARFAAVDQLSPDLELHPLQGKPLTLADQVVMFHLVVVVVDPYTVESSWLLDTAGEMLTQFFGADCRVAFVATADEYDTKAFLGPWAERLLTYADPDRTLAKAAEVAELPAILHIDNDCNIVGRAEGWQPDEWRELAHRLAKDMSWSAPPIPKVGDPVAFAGSPAT</sequence>
<dbReference type="Proteomes" id="UP000018291">
    <property type="component" value="Unassembled WGS sequence"/>
</dbReference>
<protein>
    <recommendedName>
        <fullName evidence="3">Thioredoxin-like fold domain-containing protein</fullName>
    </recommendedName>
</protein>
<dbReference type="InterPro" id="IPR036249">
    <property type="entry name" value="Thioredoxin-like_sf"/>
</dbReference>
<dbReference type="eggNOG" id="ENOG5034AVA">
    <property type="taxonomic scope" value="Bacteria"/>
</dbReference>
<reference evidence="1 2" key="1">
    <citation type="journal article" date="2013" name="ISME J.">
        <title>Metabolic model for the filamentous 'Candidatus Microthrix parvicella' based on genomic and metagenomic analyses.</title>
        <authorList>
            <person name="Jon McIlroy S."/>
            <person name="Kristiansen R."/>
            <person name="Albertsen M."/>
            <person name="Michael Karst S."/>
            <person name="Rossetti S."/>
            <person name="Lund Nielsen J."/>
            <person name="Tandoi V."/>
            <person name="James Seviour R."/>
            <person name="Nielsen P.H."/>
        </authorList>
    </citation>
    <scope>NUCLEOTIDE SEQUENCE [LARGE SCALE GENOMIC DNA]</scope>
    <source>
        <strain evidence="1 2">RN1</strain>
    </source>
</reference>
<name>R4YZB2_9ACTN</name>
<dbReference type="HOGENOM" id="CLU_1530529_0_0_11"/>